<evidence type="ECO:0000256" key="1">
    <source>
        <dbReference type="SAM" id="MobiDB-lite"/>
    </source>
</evidence>
<dbReference type="Proteomes" id="UP000242188">
    <property type="component" value="Unassembled WGS sequence"/>
</dbReference>
<dbReference type="GO" id="GO:0008525">
    <property type="term" value="F:phosphatidylcholine transporter activity"/>
    <property type="evidence" value="ECO:0007669"/>
    <property type="project" value="TreeGrafter"/>
</dbReference>
<dbReference type="PRINTS" id="PR00391">
    <property type="entry name" value="PITRANSFER"/>
</dbReference>
<dbReference type="AlphaFoldDB" id="A0A210QIR1"/>
<gene>
    <name evidence="3" type="ORF">KP79_PYT16177</name>
</gene>
<dbReference type="Gene3D" id="3.30.530.20">
    <property type="match status" value="1"/>
</dbReference>
<sequence length="329" mass="38160">MFVPEEHLSKHSPHVTSYLSLPAIGPPVSHTDRDRELRSKMPSPTHPNISEYRIVLPMTVEEYQVAQLWSVAEASKNETGGGEGIEVKVNEAFNFEDEESRDHAEKEGYYKNLKDGKYTKGQYTHKIYHLQSRVPSFLRLIAPKGSLDIHEKAWNAYPYCVTIISNPGYMKEGFYIIIETLHCPDRGNQLNAHGLKTDDEKIRKVVHIDIANDPVQDSDYKEEWDPRKVMAVKSENTGEEIGRGPLGGTWTKSVEPVMCAYKLVSCKFKWMGFQNKVEKFIQTQEKRIFTNFHRQVYCWMEKWFGLTMDDIREIERKTKEELDQGNKRV</sequence>
<proteinExistence type="predicted"/>
<comment type="caution">
    <text evidence="3">The sequence shown here is derived from an EMBL/GenBank/DDBJ whole genome shotgun (WGS) entry which is preliminary data.</text>
</comment>
<dbReference type="GO" id="GO:0008526">
    <property type="term" value="F:phosphatidylinositol transfer activity"/>
    <property type="evidence" value="ECO:0007669"/>
    <property type="project" value="TreeGrafter"/>
</dbReference>
<dbReference type="EMBL" id="NEDP02003450">
    <property type="protein sequence ID" value="OWF48637.1"/>
    <property type="molecule type" value="Genomic_DNA"/>
</dbReference>
<dbReference type="InterPro" id="IPR055261">
    <property type="entry name" value="PI_transfer_N"/>
</dbReference>
<dbReference type="GO" id="GO:0071944">
    <property type="term" value="C:cell periphery"/>
    <property type="evidence" value="ECO:0007669"/>
    <property type="project" value="UniProtKB-ARBA"/>
</dbReference>
<dbReference type="Pfam" id="PF02121">
    <property type="entry name" value="IP_trans"/>
    <property type="match status" value="1"/>
</dbReference>
<dbReference type="FunFam" id="3.30.530.20:FF:000028">
    <property type="entry name" value="Phosphatidylinositol transfer protein 5"/>
    <property type="match status" value="1"/>
</dbReference>
<dbReference type="SUPFAM" id="SSF55961">
    <property type="entry name" value="Bet v1-like"/>
    <property type="match status" value="1"/>
</dbReference>
<evidence type="ECO:0000259" key="2">
    <source>
        <dbReference type="Pfam" id="PF02121"/>
    </source>
</evidence>
<dbReference type="PANTHER" id="PTHR10658:SF11">
    <property type="entry name" value="VIBRATOR, ISOFORM B"/>
    <property type="match status" value="1"/>
</dbReference>
<reference evidence="3 4" key="1">
    <citation type="journal article" date="2017" name="Nat. Ecol. Evol.">
        <title>Scallop genome provides insights into evolution of bilaterian karyotype and development.</title>
        <authorList>
            <person name="Wang S."/>
            <person name="Zhang J."/>
            <person name="Jiao W."/>
            <person name="Li J."/>
            <person name="Xun X."/>
            <person name="Sun Y."/>
            <person name="Guo X."/>
            <person name="Huan P."/>
            <person name="Dong B."/>
            <person name="Zhang L."/>
            <person name="Hu X."/>
            <person name="Sun X."/>
            <person name="Wang J."/>
            <person name="Zhao C."/>
            <person name="Wang Y."/>
            <person name="Wang D."/>
            <person name="Huang X."/>
            <person name="Wang R."/>
            <person name="Lv J."/>
            <person name="Li Y."/>
            <person name="Zhang Z."/>
            <person name="Liu B."/>
            <person name="Lu W."/>
            <person name="Hui Y."/>
            <person name="Liang J."/>
            <person name="Zhou Z."/>
            <person name="Hou R."/>
            <person name="Li X."/>
            <person name="Liu Y."/>
            <person name="Li H."/>
            <person name="Ning X."/>
            <person name="Lin Y."/>
            <person name="Zhao L."/>
            <person name="Xing Q."/>
            <person name="Dou J."/>
            <person name="Li Y."/>
            <person name="Mao J."/>
            <person name="Guo H."/>
            <person name="Dou H."/>
            <person name="Li T."/>
            <person name="Mu C."/>
            <person name="Jiang W."/>
            <person name="Fu Q."/>
            <person name="Fu X."/>
            <person name="Miao Y."/>
            <person name="Liu J."/>
            <person name="Yu Q."/>
            <person name="Li R."/>
            <person name="Liao H."/>
            <person name="Li X."/>
            <person name="Kong Y."/>
            <person name="Jiang Z."/>
            <person name="Chourrout D."/>
            <person name="Li R."/>
            <person name="Bao Z."/>
        </authorList>
    </citation>
    <scope>NUCLEOTIDE SEQUENCE [LARGE SCALE GENOMIC DNA]</scope>
    <source>
        <strain evidence="3 4">PY_sf001</strain>
    </source>
</reference>
<dbReference type="InterPro" id="IPR001666">
    <property type="entry name" value="PI_transfer"/>
</dbReference>
<dbReference type="GO" id="GO:0035091">
    <property type="term" value="F:phosphatidylinositol binding"/>
    <property type="evidence" value="ECO:0007669"/>
    <property type="project" value="TreeGrafter"/>
</dbReference>
<feature type="domain" description="Phosphatidylinositol transfer protein N-terminal" evidence="2">
    <location>
        <begin position="49"/>
        <end position="320"/>
    </location>
</feature>
<protein>
    <submittedName>
        <fullName evidence="3">Phosphatidylinositol transfer protein alpha isoform</fullName>
    </submittedName>
</protein>
<evidence type="ECO:0000313" key="3">
    <source>
        <dbReference type="EMBL" id="OWF48637.1"/>
    </source>
</evidence>
<organism evidence="3 4">
    <name type="scientific">Mizuhopecten yessoensis</name>
    <name type="common">Japanese scallop</name>
    <name type="synonym">Patinopecten yessoensis</name>
    <dbReference type="NCBI Taxonomy" id="6573"/>
    <lineage>
        <taxon>Eukaryota</taxon>
        <taxon>Metazoa</taxon>
        <taxon>Spiralia</taxon>
        <taxon>Lophotrochozoa</taxon>
        <taxon>Mollusca</taxon>
        <taxon>Bivalvia</taxon>
        <taxon>Autobranchia</taxon>
        <taxon>Pteriomorphia</taxon>
        <taxon>Pectinida</taxon>
        <taxon>Pectinoidea</taxon>
        <taxon>Pectinidae</taxon>
        <taxon>Mizuhopecten</taxon>
    </lineage>
</organism>
<dbReference type="OrthoDB" id="18453at2759"/>
<dbReference type="STRING" id="6573.A0A210QIR1"/>
<dbReference type="GO" id="GO:0031210">
    <property type="term" value="F:phosphatidylcholine binding"/>
    <property type="evidence" value="ECO:0007669"/>
    <property type="project" value="TreeGrafter"/>
</dbReference>
<evidence type="ECO:0000313" key="4">
    <source>
        <dbReference type="Proteomes" id="UP000242188"/>
    </source>
</evidence>
<accession>A0A210QIR1</accession>
<keyword evidence="4" id="KW-1185">Reference proteome</keyword>
<feature type="compositionally biased region" description="Basic and acidic residues" evidence="1">
    <location>
        <begin position="30"/>
        <end position="39"/>
    </location>
</feature>
<dbReference type="PANTHER" id="PTHR10658">
    <property type="entry name" value="PHOSPHATIDYLINOSITOL TRANSFER PROTEIN"/>
    <property type="match status" value="1"/>
</dbReference>
<feature type="region of interest" description="Disordered" evidence="1">
    <location>
        <begin position="20"/>
        <end position="44"/>
    </location>
</feature>
<name>A0A210QIR1_MIZYE</name>
<dbReference type="InterPro" id="IPR023393">
    <property type="entry name" value="START-like_dom_sf"/>
</dbReference>
<dbReference type="GO" id="GO:0005737">
    <property type="term" value="C:cytoplasm"/>
    <property type="evidence" value="ECO:0007669"/>
    <property type="project" value="TreeGrafter"/>
</dbReference>